<feature type="binding site" evidence="9">
    <location>
        <position position="128"/>
    </location>
    <ligand>
        <name>Fe cation</name>
        <dbReference type="ChEBI" id="CHEBI:24875"/>
        <label>2</label>
    </ligand>
</feature>
<dbReference type="PRINTS" id="PR00601">
    <property type="entry name" value="BACFERRITIN"/>
</dbReference>
<dbReference type="InterPro" id="IPR009040">
    <property type="entry name" value="Ferritin-like_diiron"/>
</dbReference>
<dbReference type="PIRSF" id="PIRSF002560">
    <property type="entry name" value="Bacterioferritin"/>
    <property type="match status" value="1"/>
</dbReference>
<evidence type="ECO:0000313" key="12">
    <source>
        <dbReference type="EMBL" id="SQD79427.1"/>
    </source>
</evidence>
<keyword evidence="4 10" id="KW-0349">Heme</keyword>
<gene>
    <name evidence="12" type="primary">bfr</name>
    <name evidence="12" type="ORF">MORIYA_2969</name>
</gene>
<dbReference type="KEGG" id="mya:MORIYA_2969"/>
<comment type="catalytic activity">
    <reaction evidence="7">
        <text>Fe(2+)(in) = Fe(2+)(out)</text>
        <dbReference type="Rhea" id="RHEA:28486"/>
        <dbReference type="ChEBI" id="CHEBI:29033"/>
    </reaction>
</comment>
<dbReference type="GO" id="GO:0004322">
    <property type="term" value="F:ferroxidase activity"/>
    <property type="evidence" value="ECO:0007669"/>
    <property type="project" value="UniProtKB-EC"/>
</dbReference>
<keyword evidence="5 8" id="KW-0479">Metal-binding</keyword>
<evidence type="ECO:0000313" key="13">
    <source>
        <dbReference type="Proteomes" id="UP000250163"/>
    </source>
</evidence>
<comment type="similarity">
    <text evidence="2 8 10">Belongs to the bacterioferritin family.</text>
</comment>
<evidence type="ECO:0000256" key="2">
    <source>
        <dbReference type="ARBA" id="ARBA00008093"/>
    </source>
</evidence>
<evidence type="ECO:0000256" key="7">
    <source>
        <dbReference type="ARBA" id="ARBA00036243"/>
    </source>
</evidence>
<reference evidence="13" key="1">
    <citation type="submission" date="2018-05" db="EMBL/GenBank/DDBJ databases">
        <authorList>
            <person name="Cea G.-C."/>
            <person name="William W."/>
        </authorList>
    </citation>
    <scope>NUCLEOTIDE SEQUENCE [LARGE SCALE GENOMIC DNA]</scope>
    <source>
        <strain evidence="13">DB21MT 5</strain>
    </source>
</reference>
<dbReference type="GO" id="GO:0008199">
    <property type="term" value="F:ferric iron binding"/>
    <property type="evidence" value="ECO:0007669"/>
    <property type="project" value="InterPro"/>
</dbReference>
<evidence type="ECO:0000256" key="8">
    <source>
        <dbReference type="PIRNR" id="PIRNR002560"/>
    </source>
</evidence>
<dbReference type="GO" id="GO:0020037">
    <property type="term" value="F:heme binding"/>
    <property type="evidence" value="ECO:0007669"/>
    <property type="project" value="TreeGrafter"/>
</dbReference>
<feature type="domain" description="Ferritin-like diiron" evidence="11">
    <location>
        <begin position="1"/>
        <end position="145"/>
    </location>
</feature>
<dbReference type="InterPro" id="IPR002024">
    <property type="entry name" value="Bacterioferritin"/>
</dbReference>
<evidence type="ECO:0000256" key="1">
    <source>
        <dbReference type="ARBA" id="ARBA00001970"/>
    </source>
</evidence>
<dbReference type="PANTHER" id="PTHR30295:SF0">
    <property type="entry name" value="BACTERIOFERRITIN"/>
    <property type="match status" value="1"/>
</dbReference>
<dbReference type="CDD" id="cd00907">
    <property type="entry name" value="Bacterioferritin"/>
    <property type="match status" value="1"/>
</dbReference>
<evidence type="ECO:0000259" key="11">
    <source>
        <dbReference type="PROSITE" id="PS50905"/>
    </source>
</evidence>
<evidence type="ECO:0000256" key="9">
    <source>
        <dbReference type="PIRSR" id="PIRSR002560-1"/>
    </source>
</evidence>
<accession>A0A330LR61</accession>
<name>A0A330LR61_9GAMM</name>
<keyword evidence="13" id="KW-1185">Reference proteome</keyword>
<keyword evidence="6 8" id="KW-0408">Iron</keyword>
<evidence type="ECO:0000256" key="3">
    <source>
        <dbReference type="ARBA" id="ARBA00022434"/>
    </source>
</evidence>
<dbReference type="PANTHER" id="PTHR30295">
    <property type="entry name" value="BACTERIOFERRITIN"/>
    <property type="match status" value="1"/>
</dbReference>
<dbReference type="GO" id="GO:0005829">
    <property type="term" value="C:cytosol"/>
    <property type="evidence" value="ECO:0007669"/>
    <property type="project" value="TreeGrafter"/>
</dbReference>
<dbReference type="OrthoDB" id="9800505at2"/>
<dbReference type="GO" id="GO:0006826">
    <property type="term" value="P:iron ion transport"/>
    <property type="evidence" value="ECO:0007669"/>
    <property type="project" value="InterPro"/>
</dbReference>
<dbReference type="SUPFAM" id="SSF47240">
    <property type="entry name" value="Ferritin-like"/>
    <property type="match status" value="1"/>
</dbReference>
<evidence type="ECO:0000256" key="5">
    <source>
        <dbReference type="ARBA" id="ARBA00022723"/>
    </source>
</evidence>
<dbReference type="InterPro" id="IPR012347">
    <property type="entry name" value="Ferritin-like"/>
</dbReference>
<dbReference type="PROSITE" id="PS00549">
    <property type="entry name" value="BACTERIOFERRITIN"/>
    <property type="match status" value="1"/>
</dbReference>
<dbReference type="InterPro" id="IPR008331">
    <property type="entry name" value="Ferritin_DPS_dom"/>
</dbReference>
<comment type="cofactor">
    <cofactor evidence="1">
        <name>heme b</name>
        <dbReference type="ChEBI" id="CHEBI:60344"/>
    </cofactor>
</comment>
<dbReference type="GO" id="GO:0006879">
    <property type="term" value="P:intracellular iron ion homeostasis"/>
    <property type="evidence" value="ECO:0007669"/>
    <property type="project" value="UniProtKB-KW"/>
</dbReference>
<dbReference type="Gene3D" id="1.20.1260.10">
    <property type="match status" value="1"/>
</dbReference>
<organism evidence="12 13">
    <name type="scientific">Moritella yayanosii</name>
    <dbReference type="NCBI Taxonomy" id="69539"/>
    <lineage>
        <taxon>Bacteria</taxon>
        <taxon>Pseudomonadati</taxon>
        <taxon>Pseudomonadota</taxon>
        <taxon>Gammaproteobacteria</taxon>
        <taxon>Alteromonadales</taxon>
        <taxon>Moritellaceae</taxon>
        <taxon>Moritella</taxon>
    </lineage>
</organism>
<comment type="catalytic activity">
    <reaction evidence="8">
        <text>4 Fe(2+) + O2 + 4 H(+) = 4 Fe(3+) + 2 H2O</text>
        <dbReference type="Rhea" id="RHEA:11148"/>
        <dbReference type="ChEBI" id="CHEBI:15377"/>
        <dbReference type="ChEBI" id="CHEBI:15378"/>
        <dbReference type="ChEBI" id="CHEBI:15379"/>
        <dbReference type="ChEBI" id="CHEBI:29033"/>
        <dbReference type="ChEBI" id="CHEBI:29034"/>
        <dbReference type="EC" id="1.16.3.1"/>
    </reaction>
</comment>
<dbReference type="AlphaFoldDB" id="A0A330LR61"/>
<dbReference type="EC" id="1.16.3.1" evidence="8"/>
<dbReference type="InterPro" id="IPR009078">
    <property type="entry name" value="Ferritin-like_SF"/>
</dbReference>
<feature type="binding site" description="axial binding residue" evidence="9">
    <location>
        <position position="52"/>
    </location>
    <ligand>
        <name>heme b</name>
        <dbReference type="ChEBI" id="CHEBI:60344"/>
        <note>ligand shared between dimeric partners</note>
    </ligand>
    <ligandPart>
        <name>Fe</name>
        <dbReference type="ChEBI" id="CHEBI:18248"/>
    </ligandPart>
</feature>
<comment type="function">
    <text evidence="8">Iron-storage protein, whose ferroxidase center binds Fe(2+), oxidizes it using dioxygen to Fe(3+), and participates in the subsequent Fe(3+) oxide mineral core formation within the central cavity of the BFR protein shell.</text>
</comment>
<proteinExistence type="inferred from homology"/>
<evidence type="ECO:0000256" key="6">
    <source>
        <dbReference type="ARBA" id="ARBA00023004"/>
    </source>
</evidence>
<feature type="binding site" evidence="9">
    <location>
        <position position="128"/>
    </location>
    <ligand>
        <name>Fe cation</name>
        <dbReference type="ChEBI" id="CHEBI:24875"/>
        <label>1</label>
    </ligand>
</feature>
<feature type="binding site" evidence="9">
    <location>
        <position position="94"/>
    </location>
    <ligand>
        <name>Fe cation</name>
        <dbReference type="ChEBI" id="CHEBI:24875"/>
        <label>2</label>
    </ligand>
</feature>
<dbReference type="RefSeq" id="WP_112716096.1">
    <property type="nucleotide sequence ID" value="NZ_LS483250.1"/>
</dbReference>
<sequence>MQGNTNILMLLNKALGCKLVAINQYFLHARMYKNWGLEGLDKADYKQSILKMKQADKLINRILFLQGLPNLQDLGRLTIGEEAVEMLQLNIELELSIRVVLQNLIEECEKNNDFVSRDIATEILEEVEEQIDWIESQQYLIGHEGLDNYLQSKM</sequence>
<evidence type="ECO:0000256" key="10">
    <source>
        <dbReference type="RuleBase" id="RU000623"/>
    </source>
</evidence>
<keyword evidence="3 8" id="KW-0409">Iron storage</keyword>
<evidence type="ECO:0000256" key="4">
    <source>
        <dbReference type="ARBA" id="ARBA00022617"/>
    </source>
</evidence>
<dbReference type="NCBIfam" id="TIGR00754">
    <property type="entry name" value="bfr"/>
    <property type="match status" value="1"/>
</dbReference>
<dbReference type="PROSITE" id="PS50905">
    <property type="entry name" value="FERRITIN_LIKE"/>
    <property type="match status" value="1"/>
</dbReference>
<dbReference type="Proteomes" id="UP000250163">
    <property type="component" value="Chromosome MORIYA"/>
</dbReference>
<protein>
    <recommendedName>
        <fullName evidence="8 10">Bacterioferritin</fullName>
        <ecNumber evidence="8">1.16.3.1</ecNumber>
    </recommendedName>
</protein>
<dbReference type="EMBL" id="LS483250">
    <property type="protein sequence ID" value="SQD79427.1"/>
    <property type="molecule type" value="Genomic_DNA"/>
</dbReference>
<dbReference type="Pfam" id="PF00210">
    <property type="entry name" value="Ferritin"/>
    <property type="match status" value="1"/>
</dbReference>